<dbReference type="CDD" id="cd13901">
    <property type="entry name" value="CuRO_3_MaLCC_like"/>
    <property type="match status" value="1"/>
</dbReference>
<evidence type="ECO:0000256" key="1">
    <source>
        <dbReference type="ARBA" id="ARBA00000349"/>
    </source>
</evidence>
<dbReference type="AlphaFoldDB" id="A0A0G2G521"/>
<feature type="chain" id="PRO_5002544519" description="laccase" evidence="13">
    <location>
        <begin position="24"/>
        <end position="580"/>
    </location>
</feature>
<dbReference type="InterPro" id="IPR045087">
    <property type="entry name" value="Cu-oxidase_fam"/>
</dbReference>
<dbReference type="CDD" id="cd13880">
    <property type="entry name" value="CuRO_2_MaLCC_like"/>
    <property type="match status" value="1"/>
</dbReference>
<evidence type="ECO:0000256" key="13">
    <source>
        <dbReference type="SAM" id="SignalP"/>
    </source>
</evidence>
<evidence type="ECO:0000256" key="7">
    <source>
        <dbReference type="ARBA" id="ARBA00022737"/>
    </source>
</evidence>
<evidence type="ECO:0000256" key="12">
    <source>
        <dbReference type="ARBA" id="ARBA00023185"/>
    </source>
</evidence>
<dbReference type="EMBL" id="LCWF01000115">
    <property type="protein sequence ID" value="KKY18853.1"/>
    <property type="molecule type" value="Genomic_DNA"/>
</dbReference>
<dbReference type="PANTHER" id="PTHR11709">
    <property type="entry name" value="MULTI-COPPER OXIDASE"/>
    <property type="match status" value="1"/>
</dbReference>
<dbReference type="GO" id="GO:0005507">
    <property type="term" value="F:copper ion binding"/>
    <property type="evidence" value="ECO:0007669"/>
    <property type="project" value="InterPro"/>
</dbReference>
<reference evidence="17 18" key="1">
    <citation type="submission" date="2015-05" db="EMBL/GenBank/DDBJ databases">
        <title>Distinctive expansion of gene families associated with plant cell wall degradation and secondary metabolism in the genomes of grapevine trunk pathogens.</title>
        <authorList>
            <person name="Lawrence D.P."/>
            <person name="Travadon R."/>
            <person name="Rolshausen P.E."/>
            <person name="Baumgartner K."/>
        </authorList>
    </citation>
    <scope>NUCLEOTIDE SEQUENCE [LARGE SCALE GENOMIC DNA]</scope>
    <source>
        <strain evidence="17">UCRPC4</strain>
    </source>
</reference>
<dbReference type="InterPro" id="IPR001117">
    <property type="entry name" value="Cu-oxidase_2nd"/>
</dbReference>
<evidence type="ECO:0000313" key="17">
    <source>
        <dbReference type="EMBL" id="KKY18853.1"/>
    </source>
</evidence>
<keyword evidence="12" id="KW-0439">Lignin degradation</keyword>
<evidence type="ECO:0000259" key="16">
    <source>
        <dbReference type="Pfam" id="PF07732"/>
    </source>
</evidence>
<evidence type="ECO:0000259" key="15">
    <source>
        <dbReference type="Pfam" id="PF07731"/>
    </source>
</evidence>
<evidence type="ECO:0000256" key="10">
    <source>
        <dbReference type="ARBA" id="ARBA00023157"/>
    </source>
</evidence>
<keyword evidence="18" id="KW-1185">Reference proteome</keyword>
<dbReference type="FunFam" id="2.60.40.420:FF:000038">
    <property type="entry name" value="Extracellular dihydrogeodin oxidase/laccase"/>
    <property type="match status" value="1"/>
</dbReference>
<dbReference type="GO" id="GO:0052716">
    <property type="term" value="F:hydroquinone:oxygen oxidoreductase activity"/>
    <property type="evidence" value="ECO:0007669"/>
    <property type="project" value="UniProtKB-EC"/>
</dbReference>
<dbReference type="FunFam" id="2.60.40.420:FF:000021">
    <property type="entry name" value="Extracellular dihydrogeodin oxidase/laccase"/>
    <property type="match status" value="1"/>
</dbReference>
<dbReference type="SUPFAM" id="SSF49503">
    <property type="entry name" value="Cupredoxins"/>
    <property type="match status" value="3"/>
</dbReference>
<comment type="cofactor">
    <cofactor evidence="2">
        <name>Cu cation</name>
        <dbReference type="ChEBI" id="CHEBI:23378"/>
    </cofactor>
</comment>
<dbReference type="Proteomes" id="UP000053317">
    <property type="component" value="Unassembled WGS sequence"/>
</dbReference>
<evidence type="ECO:0000256" key="4">
    <source>
        <dbReference type="ARBA" id="ARBA00012297"/>
    </source>
</evidence>
<dbReference type="Pfam" id="PF00394">
    <property type="entry name" value="Cu-oxidase"/>
    <property type="match status" value="1"/>
</dbReference>
<reference evidence="17 18" key="2">
    <citation type="submission" date="2015-05" db="EMBL/GenBank/DDBJ databases">
        <authorList>
            <person name="Morales-Cruz A."/>
            <person name="Amrine K.C."/>
            <person name="Cantu D."/>
        </authorList>
    </citation>
    <scope>NUCLEOTIDE SEQUENCE [LARGE SCALE GENOMIC DNA]</scope>
    <source>
        <strain evidence="17">UCRPC4</strain>
    </source>
</reference>
<dbReference type="FunFam" id="2.60.40.420:FF:000046">
    <property type="entry name" value="Multicopper oxidase"/>
    <property type="match status" value="1"/>
</dbReference>
<keyword evidence="8" id="KW-0560">Oxidoreductase</keyword>
<feature type="domain" description="Plastocyanin-like" evidence="15">
    <location>
        <begin position="425"/>
        <end position="544"/>
    </location>
</feature>
<dbReference type="PANTHER" id="PTHR11709:SF502">
    <property type="entry name" value="MULTICOPPER OXIDASE"/>
    <property type="match status" value="1"/>
</dbReference>
<comment type="similarity">
    <text evidence="3">Belongs to the multicopper oxidase family.</text>
</comment>
<accession>A0A0G2G521</accession>
<keyword evidence="6 13" id="KW-0732">Signal</keyword>
<feature type="signal peptide" evidence="13">
    <location>
        <begin position="1"/>
        <end position="23"/>
    </location>
</feature>
<dbReference type="EC" id="1.10.3.2" evidence="4"/>
<keyword evidence="5" id="KW-0479">Metal-binding</keyword>
<dbReference type="InterPro" id="IPR011706">
    <property type="entry name" value="Cu-oxidase_C"/>
</dbReference>
<dbReference type="InterPro" id="IPR011707">
    <property type="entry name" value="Cu-oxidase-like_N"/>
</dbReference>
<dbReference type="Gene3D" id="2.60.40.420">
    <property type="entry name" value="Cupredoxins - blue copper proteins"/>
    <property type="match status" value="3"/>
</dbReference>
<evidence type="ECO:0000259" key="14">
    <source>
        <dbReference type="Pfam" id="PF00394"/>
    </source>
</evidence>
<comment type="caution">
    <text evidence="17">The sequence shown here is derived from an EMBL/GenBank/DDBJ whole genome shotgun (WGS) entry which is preliminary data.</text>
</comment>
<keyword evidence="9" id="KW-0186">Copper</keyword>
<gene>
    <name evidence="17" type="ORF">UCRPC4_g04750</name>
</gene>
<evidence type="ECO:0000256" key="6">
    <source>
        <dbReference type="ARBA" id="ARBA00022729"/>
    </source>
</evidence>
<evidence type="ECO:0000256" key="2">
    <source>
        <dbReference type="ARBA" id="ARBA00001935"/>
    </source>
</evidence>
<proteinExistence type="inferred from homology"/>
<evidence type="ECO:0000256" key="9">
    <source>
        <dbReference type="ARBA" id="ARBA00023008"/>
    </source>
</evidence>
<dbReference type="InterPro" id="IPR008972">
    <property type="entry name" value="Cupredoxin"/>
</dbReference>
<evidence type="ECO:0000256" key="3">
    <source>
        <dbReference type="ARBA" id="ARBA00010609"/>
    </source>
</evidence>
<organism evidence="17 18">
    <name type="scientific">Phaeomoniella chlamydospora</name>
    <name type="common">Phaeoacremonium chlamydosporum</name>
    <dbReference type="NCBI Taxonomy" id="158046"/>
    <lineage>
        <taxon>Eukaryota</taxon>
        <taxon>Fungi</taxon>
        <taxon>Dikarya</taxon>
        <taxon>Ascomycota</taxon>
        <taxon>Pezizomycotina</taxon>
        <taxon>Eurotiomycetes</taxon>
        <taxon>Chaetothyriomycetidae</taxon>
        <taxon>Phaeomoniellales</taxon>
        <taxon>Phaeomoniellaceae</taxon>
        <taxon>Phaeomoniella</taxon>
    </lineage>
</organism>
<feature type="domain" description="Plastocyanin-like" evidence="14">
    <location>
        <begin position="205"/>
        <end position="354"/>
    </location>
</feature>
<dbReference type="Pfam" id="PF07732">
    <property type="entry name" value="Cu-oxidase_3"/>
    <property type="match status" value="1"/>
</dbReference>
<keyword evidence="10" id="KW-1015">Disulfide bond</keyword>
<feature type="domain" description="Plastocyanin-like" evidence="16">
    <location>
        <begin position="84"/>
        <end position="196"/>
    </location>
</feature>
<dbReference type="Pfam" id="PF07731">
    <property type="entry name" value="Cu-oxidase_2"/>
    <property type="match status" value="1"/>
</dbReference>
<name>A0A0G2G521_PHACM</name>
<keyword evidence="7" id="KW-0677">Repeat</keyword>
<dbReference type="GO" id="GO:0046274">
    <property type="term" value="P:lignin catabolic process"/>
    <property type="evidence" value="ECO:0007669"/>
    <property type="project" value="UniProtKB-KW"/>
</dbReference>
<evidence type="ECO:0000256" key="8">
    <source>
        <dbReference type="ARBA" id="ARBA00023002"/>
    </source>
</evidence>
<evidence type="ECO:0000256" key="5">
    <source>
        <dbReference type="ARBA" id="ARBA00022723"/>
    </source>
</evidence>
<sequence>MFSIQRLLVACLAFTAGVAPVNAFPAFGPGALSSTLGTRATCSGSNTADDRSSWCDGFDINTNYHDEAPDTGVTREYWLELVNTTLAPDGVERIVLTVNGTLPGPTIFADWGDTVVVHVKNGFTDNGTSIHWHGIRQNYTNDQDGVASVTQCPTAPGETVTYTWRAVQYGSTWYHSHFSLQAWEGVFGGVIINGPASSNYDHDAGVLFLTDWSHETVDALWETAQTSGAPVMENALINGTNVYESDDGEVGSRFSMAVTAGDSYRLRLVNSAIDTHFKFMVDNHTLTVIGNDLVPIEPYNTTMVNIFIGQRYDVILTANQEDIGTDFWMRAIPQDACSDNDSTDNIKGILHYGTSTADATDPTTTGYSYTDECVDEPYESLVPIVSATASSSTYDPDETASVTINSENHFRWTLNSYSFFSEWEDPTLLQIYNNDTVYNATQNVIEVPDANVWVYLVIETSIGVPHPIHLHGHDFLLIGYGTGTYDPDNTTVQLSNPPRRDTATLPGTGYIIMAFETDNPGAWLTHCHIGWHTSEGFALQFIERYDEILATVDTDALTDSCTVWTAYAEENDIEEEDSGV</sequence>
<evidence type="ECO:0000313" key="18">
    <source>
        <dbReference type="Proteomes" id="UP000053317"/>
    </source>
</evidence>
<dbReference type="OrthoDB" id="2121828at2759"/>
<evidence type="ECO:0000256" key="11">
    <source>
        <dbReference type="ARBA" id="ARBA00023180"/>
    </source>
</evidence>
<dbReference type="CDD" id="cd13854">
    <property type="entry name" value="CuRO_1_MaLCC_like"/>
    <property type="match status" value="1"/>
</dbReference>
<keyword evidence="11" id="KW-0325">Glycoprotein</keyword>
<comment type="catalytic activity">
    <reaction evidence="1">
        <text>4 hydroquinone + O2 = 4 benzosemiquinone + 2 H2O</text>
        <dbReference type="Rhea" id="RHEA:11276"/>
        <dbReference type="ChEBI" id="CHEBI:15377"/>
        <dbReference type="ChEBI" id="CHEBI:15379"/>
        <dbReference type="ChEBI" id="CHEBI:17594"/>
        <dbReference type="ChEBI" id="CHEBI:17977"/>
        <dbReference type="EC" id="1.10.3.2"/>
    </reaction>
</comment>
<protein>
    <recommendedName>
        <fullName evidence="4">laccase</fullName>
        <ecNumber evidence="4">1.10.3.2</ecNumber>
    </recommendedName>
</protein>